<dbReference type="InterPro" id="IPR056835">
    <property type="entry name" value="ARM_TT21_5th"/>
</dbReference>
<dbReference type="GeneID" id="110976107"/>
<dbReference type="Pfam" id="PF13176">
    <property type="entry name" value="TPR_7"/>
    <property type="match status" value="1"/>
</dbReference>
<feature type="repeat" description="TPR" evidence="4">
    <location>
        <begin position="1199"/>
        <end position="1232"/>
    </location>
</feature>
<keyword evidence="11" id="KW-1185">Reference proteome</keyword>
<dbReference type="InterPro" id="IPR019734">
    <property type="entry name" value="TPR_rpt"/>
</dbReference>
<dbReference type="InterPro" id="IPR011990">
    <property type="entry name" value="TPR-like_helical_dom_sf"/>
</dbReference>
<dbReference type="FunFam" id="1.25.40.10:FF:000197">
    <property type="entry name" value="Tetratricopeptide repeat domain 21B"/>
    <property type="match status" value="1"/>
</dbReference>
<dbReference type="InterPro" id="IPR056833">
    <property type="entry name" value="ARM_TT21_N"/>
</dbReference>
<evidence type="ECO:0000313" key="13">
    <source>
        <dbReference type="RefSeq" id="XP_022084819.1"/>
    </source>
</evidence>
<feature type="repeat" description="TPR" evidence="4">
    <location>
        <begin position="327"/>
        <end position="360"/>
    </location>
</feature>
<feature type="domain" description="Tetratricopeptide repeat protein 21A/21B C-terminal ARM" evidence="8">
    <location>
        <begin position="1107"/>
        <end position="1313"/>
    </location>
</feature>
<dbReference type="InterPro" id="IPR040364">
    <property type="entry name" value="TTC21A/TTC21B"/>
</dbReference>
<evidence type="ECO:0000259" key="6">
    <source>
        <dbReference type="Pfam" id="PF25060"/>
    </source>
</evidence>
<dbReference type="InterPro" id="IPR056832">
    <property type="entry name" value="ARM_TT21_2nd"/>
</dbReference>
<evidence type="ECO:0000313" key="12">
    <source>
        <dbReference type="RefSeq" id="XP_022084811.1"/>
    </source>
</evidence>
<feature type="domain" description="Tetratricopeptide repeat protein 21A/21B fifth ARM repeats" evidence="9">
    <location>
        <begin position="957"/>
        <end position="1072"/>
    </location>
</feature>
<keyword evidence="5" id="KW-0175">Coiled coil</keyword>
<evidence type="ECO:0000256" key="1">
    <source>
        <dbReference type="ARBA" id="ARBA00010935"/>
    </source>
</evidence>
<feature type="domain" description="Tetratricopeptide repeat protein 21A/21B N-terminal ARM repeat" evidence="7">
    <location>
        <begin position="12"/>
        <end position="234"/>
    </location>
</feature>
<evidence type="ECO:0000256" key="3">
    <source>
        <dbReference type="ARBA" id="ARBA00022803"/>
    </source>
</evidence>
<dbReference type="Pfam" id="PF25062">
    <property type="entry name" value="ARM_TT21_N"/>
    <property type="match status" value="1"/>
</dbReference>
<evidence type="ECO:0000259" key="9">
    <source>
        <dbReference type="Pfam" id="PF25064"/>
    </source>
</evidence>
<evidence type="ECO:0000313" key="11">
    <source>
        <dbReference type="Proteomes" id="UP000694845"/>
    </source>
</evidence>
<dbReference type="GO" id="GO:0061512">
    <property type="term" value="P:protein localization to cilium"/>
    <property type="evidence" value="ECO:0007669"/>
    <property type="project" value="TreeGrafter"/>
</dbReference>
<evidence type="ECO:0000256" key="2">
    <source>
        <dbReference type="ARBA" id="ARBA00022737"/>
    </source>
</evidence>
<dbReference type="PROSITE" id="PS50005">
    <property type="entry name" value="TPR"/>
    <property type="match status" value="5"/>
</dbReference>
<feature type="repeat" description="TPR" evidence="4">
    <location>
        <begin position="726"/>
        <end position="759"/>
    </location>
</feature>
<feature type="domain" description="Tetratricopeptide repeat protein 21A/21B fourth ARM" evidence="10">
    <location>
        <begin position="762"/>
        <end position="915"/>
    </location>
</feature>
<dbReference type="Pfam" id="PF25060">
    <property type="entry name" value="ARM_TT21_2nd"/>
    <property type="match status" value="1"/>
</dbReference>
<dbReference type="Pfam" id="PF25068">
    <property type="entry name" value="ARM_TT21_4th"/>
    <property type="match status" value="1"/>
</dbReference>
<dbReference type="SUPFAM" id="SSF48452">
    <property type="entry name" value="TPR-like"/>
    <property type="match status" value="5"/>
</dbReference>
<dbReference type="RefSeq" id="XP_022084819.1">
    <property type="nucleotide sequence ID" value="XM_022229127.1"/>
</dbReference>
<evidence type="ECO:0000259" key="7">
    <source>
        <dbReference type="Pfam" id="PF25062"/>
    </source>
</evidence>
<evidence type="ECO:0000259" key="8">
    <source>
        <dbReference type="Pfam" id="PF25063"/>
    </source>
</evidence>
<dbReference type="CTD" id="79809"/>
<dbReference type="PANTHER" id="PTHR14699:SF0">
    <property type="entry name" value="TETRATRICOPEPTIDE REPEAT PROTEIN 21 HOMOLOG"/>
    <property type="match status" value="1"/>
</dbReference>
<dbReference type="SMART" id="SM00028">
    <property type="entry name" value="TPR"/>
    <property type="match status" value="14"/>
</dbReference>
<dbReference type="InterPro" id="IPR056834">
    <property type="entry name" value="ARM_TT21_C"/>
</dbReference>
<dbReference type="GO" id="GO:0005929">
    <property type="term" value="C:cilium"/>
    <property type="evidence" value="ECO:0007669"/>
    <property type="project" value="GOC"/>
</dbReference>
<name>A0A8B7XVD7_ACAPL</name>
<comment type="similarity">
    <text evidence="1">Belongs to the TTC21 family.</text>
</comment>
<dbReference type="InterPro" id="IPR056836">
    <property type="entry name" value="ARM_TT21_4th"/>
</dbReference>
<feature type="coiled-coil region" evidence="5">
    <location>
        <begin position="221"/>
        <end position="248"/>
    </location>
</feature>
<dbReference type="Proteomes" id="UP000694845">
    <property type="component" value="Unplaced"/>
</dbReference>
<evidence type="ECO:0000256" key="5">
    <source>
        <dbReference type="SAM" id="Coils"/>
    </source>
</evidence>
<evidence type="ECO:0000259" key="10">
    <source>
        <dbReference type="Pfam" id="PF25068"/>
    </source>
</evidence>
<protein>
    <submittedName>
        <fullName evidence="12 13">Tetratricopeptide repeat protein 21B-like isoform X1</fullName>
    </submittedName>
</protein>
<sequence>MADTDATTLAAINYYCQEKLYRHMQTVALEAIKKYGADPVLQFFKAYGLILEDRIAEGMRELEAIKDKPDLILCSTMALMYSHKRCKTVDREAVQELDAKLKEERKRTGEKGLYFAATFLWHTGRHDKAREYVDRMLKISQGAKQGQVLRGWIDLTCGRDAYVKKSGKYFEEALSGASKNVEALIGKARYFTLRHNYSGALDQINQAVVSYPGFMPALIEKMRLLMALQDWEQTLETAQRALSQQSNCFEAIRVEILHLLCRDGNYEEAVLRLGELIQLLDRFEPKNGYIYWHLSLVYSRVCGRNAQVLQQASTMVERAVALEPNNAEYKTELGYQLLLKNKPKEAMKFYRNAMKLDETSVAALTGIIKCQLLEDHLDDAEQQLEFLSEIQESIGKSADILFLRAILAHKRAKPIEEVVALLNEASTTHFTALKGIPLGMDYYTQMNPDFVLELVKEYLAFAPTEPQAPGQPVSPILSRCASILEPITKAMPGLLEALHILSRIRFLSGQIDMAQSSLQHCLDRNLQFADAHLLMAQIHLHAGNYKQSSQSLEMGLSYNFEVREMPLYHMIKAKAQRKMNQLDECIKTLQSAMQLPGVKQRAASASKRGSKALPISTTDRVSVYLELAEAYRLTDAQHEAAKVMQDAINEFSGTPEEVRVTIANADLALARGDTELALSMLRNVGPTQSYFVQARVKMADIYLNHRKDKRLYAGCYRELVEKQSSPETSLLLGDAYMNIQEPEKAIEIYEAALKKNPRDSALASKIGSALIKTHQYTKAINYYEAALKTGGQGFLRHDLANLLLKLRHFDKAEKVLRTALDHESANDVSTMMDDCKLLVMLAKVHRHANKMEDSMLALTKARDTQARILKRVQVEQPDAVTSQKALATSICFQMAEHHASQRDYDRAIKLYKEALVYTESDGKAMLELARLYLATDELDACQHQLVQLLQGDKENDNATVMMADLMFRKGEYEQATFHFQQLLQRSPDHYEALSRLVDLLRRAGKLEDVAQFLEQAEKASSRASMDPGFNYCKGLYEWYIGNPNVAVKHFNMARKDSDWGRLAVRNMIDICINPDNETLGGETFENVNTDAMSASEKADSEQMAVRTAEKLIKELKPQPGSDDSKIMENYVLMASKSKPNIEKALSSFMELATSEKENVPALFGVATAYMILKQTPRARNQLKRIAKMNWNPVDAEEFEKSWLLLADIYINSGKYDMATELLRKCLQHNQSCCKAYEYLGFIMEKEQSYHDAAGNYEKAWKYGNQNNPNIGYKLAFNYLKAKRYVDAIDICHKVLANHPNYPKMRKDILDKARASIRV</sequence>
<dbReference type="Pfam" id="PF25058">
    <property type="entry name" value="ARM_TT21"/>
    <property type="match status" value="1"/>
</dbReference>
<keyword evidence="3 4" id="KW-0802">TPR repeat</keyword>
<gene>
    <name evidence="12 13" type="primary">LOC110976107</name>
</gene>
<dbReference type="Gene3D" id="1.25.40.10">
    <property type="entry name" value="Tetratricopeptide repeat domain"/>
    <property type="match status" value="8"/>
</dbReference>
<dbReference type="Pfam" id="PF25064">
    <property type="entry name" value="ARM_TT21_5th"/>
    <property type="match status" value="1"/>
</dbReference>
<dbReference type="OrthoDB" id="10259630at2759"/>
<feature type="repeat" description="TPR" evidence="4">
    <location>
        <begin position="888"/>
        <end position="921"/>
    </location>
</feature>
<proteinExistence type="inferred from homology"/>
<reference evidence="12 13" key="1">
    <citation type="submission" date="2025-04" db="UniProtKB">
        <authorList>
            <consortium name="RefSeq"/>
        </authorList>
    </citation>
    <scope>IDENTIFICATION</scope>
</reference>
<organism evidence="11 13">
    <name type="scientific">Acanthaster planci</name>
    <name type="common">Crown-of-thorns starfish</name>
    <dbReference type="NCBI Taxonomy" id="133434"/>
    <lineage>
        <taxon>Eukaryota</taxon>
        <taxon>Metazoa</taxon>
        <taxon>Echinodermata</taxon>
        <taxon>Eleutherozoa</taxon>
        <taxon>Asterozoa</taxon>
        <taxon>Asteroidea</taxon>
        <taxon>Valvatacea</taxon>
        <taxon>Valvatida</taxon>
        <taxon>Acanthasteridae</taxon>
        <taxon>Acanthaster</taxon>
    </lineage>
</organism>
<dbReference type="GO" id="GO:0030991">
    <property type="term" value="C:intraciliary transport particle A"/>
    <property type="evidence" value="ECO:0007669"/>
    <property type="project" value="TreeGrafter"/>
</dbReference>
<dbReference type="FunFam" id="1.25.40.10:FF:000219">
    <property type="entry name" value="Tetratricopeptide repeat domain 21B"/>
    <property type="match status" value="1"/>
</dbReference>
<dbReference type="FunFam" id="1.25.40.10:FF:000245">
    <property type="entry name" value="Tetratricopeptide repeat domain 21B"/>
    <property type="match status" value="1"/>
</dbReference>
<evidence type="ECO:0000256" key="4">
    <source>
        <dbReference type="PROSITE-ProRule" id="PRU00339"/>
    </source>
</evidence>
<keyword evidence="2" id="KW-0677">Repeat</keyword>
<feature type="repeat" description="TPR" evidence="4">
    <location>
        <begin position="956"/>
        <end position="989"/>
    </location>
</feature>
<dbReference type="GO" id="GO:0035721">
    <property type="term" value="P:intraciliary retrograde transport"/>
    <property type="evidence" value="ECO:0007669"/>
    <property type="project" value="TreeGrafter"/>
</dbReference>
<dbReference type="PANTHER" id="PTHR14699">
    <property type="entry name" value="STI2 PROTEIN-RELATED"/>
    <property type="match status" value="1"/>
</dbReference>
<feature type="domain" description="Tetratricopeptide repeat protein 21A/21B second ARM" evidence="6">
    <location>
        <begin position="273"/>
        <end position="543"/>
    </location>
</feature>
<dbReference type="RefSeq" id="XP_022084811.1">
    <property type="nucleotide sequence ID" value="XM_022229119.1"/>
</dbReference>
<dbReference type="Pfam" id="PF25063">
    <property type="entry name" value="ARM_TT21_C"/>
    <property type="match status" value="1"/>
</dbReference>
<dbReference type="KEGG" id="aplc:110976107"/>
<accession>A0A8B7XVD7</accession>